<protein>
    <recommendedName>
        <fullName evidence="9">Lipid A biosynthesis lauroyl acyltransferase</fullName>
    </recommendedName>
</protein>
<sequence length="282" mass="30744">MRALLAAGLERALFHPLKLLPSETVTRIGAGLARGVVPRLYPHLQERAMATFRALRPDLDPEAATAESWGNIAASFAEMSRILRFWEEGRVEVVGEAHLRAARTAGPLLLAGLHLGNPEVLGLTLAKLGLRPVGVATRQPSDFREQVITDIRLRGGGRMIRADRGAGRPAIRVLEGRQETLLFWMDDYIGGVVRGPSLGRGPRTEGNIPYAVRLARLTGCAIVPGFVERLPGTRFRTHFLPPVALPPEGSLEEGAAALDAVVDAVVRERLTQWLFTISWRPG</sequence>
<comment type="caution">
    <text evidence="7">The sequence shown here is derived from an EMBL/GenBank/DDBJ whole genome shotgun (WGS) entry which is preliminary data.</text>
</comment>
<evidence type="ECO:0000256" key="6">
    <source>
        <dbReference type="ARBA" id="ARBA00023315"/>
    </source>
</evidence>
<keyword evidence="6" id="KW-0012">Acyltransferase</keyword>
<name>A0ABT1D0B2_9PROT</name>
<organism evidence="7 8">
    <name type="scientific">Siccirubricoccus soli</name>
    <dbReference type="NCBI Taxonomy" id="2899147"/>
    <lineage>
        <taxon>Bacteria</taxon>
        <taxon>Pseudomonadati</taxon>
        <taxon>Pseudomonadota</taxon>
        <taxon>Alphaproteobacteria</taxon>
        <taxon>Acetobacterales</taxon>
        <taxon>Roseomonadaceae</taxon>
        <taxon>Siccirubricoccus</taxon>
    </lineage>
</organism>
<evidence type="ECO:0000256" key="3">
    <source>
        <dbReference type="ARBA" id="ARBA00022519"/>
    </source>
</evidence>
<dbReference type="EMBL" id="JAFIRR010000023">
    <property type="protein sequence ID" value="MCO6415317.1"/>
    <property type="molecule type" value="Genomic_DNA"/>
</dbReference>
<gene>
    <name evidence="7" type="ORF">JYK14_03885</name>
</gene>
<evidence type="ECO:0000256" key="1">
    <source>
        <dbReference type="ARBA" id="ARBA00004533"/>
    </source>
</evidence>
<dbReference type="InterPro" id="IPR004960">
    <property type="entry name" value="LipA_acyltrans"/>
</dbReference>
<keyword evidence="4" id="KW-0808">Transferase</keyword>
<dbReference type="Pfam" id="PF03279">
    <property type="entry name" value="Lip_A_acyltrans"/>
    <property type="match status" value="1"/>
</dbReference>
<dbReference type="Proteomes" id="UP001523392">
    <property type="component" value="Unassembled WGS sequence"/>
</dbReference>
<dbReference type="CDD" id="cd07984">
    <property type="entry name" value="LPLAT_LABLAT-like"/>
    <property type="match status" value="1"/>
</dbReference>
<evidence type="ECO:0000256" key="4">
    <source>
        <dbReference type="ARBA" id="ARBA00022679"/>
    </source>
</evidence>
<comment type="subcellular location">
    <subcellularLocation>
        <location evidence="1">Cell inner membrane</location>
    </subcellularLocation>
</comment>
<evidence type="ECO:0000313" key="8">
    <source>
        <dbReference type="Proteomes" id="UP001523392"/>
    </source>
</evidence>
<keyword evidence="2" id="KW-1003">Cell membrane</keyword>
<evidence type="ECO:0000256" key="2">
    <source>
        <dbReference type="ARBA" id="ARBA00022475"/>
    </source>
</evidence>
<evidence type="ECO:0000313" key="7">
    <source>
        <dbReference type="EMBL" id="MCO6415317.1"/>
    </source>
</evidence>
<accession>A0ABT1D0B2</accession>
<evidence type="ECO:0008006" key="9">
    <source>
        <dbReference type="Google" id="ProtNLM"/>
    </source>
</evidence>
<keyword evidence="5" id="KW-0472">Membrane</keyword>
<proteinExistence type="predicted"/>
<dbReference type="PANTHER" id="PTHR30606">
    <property type="entry name" value="LIPID A BIOSYNTHESIS LAUROYL ACYLTRANSFERASE"/>
    <property type="match status" value="1"/>
</dbReference>
<evidence type="ECO:0000256" key="5">
    <source>
        <dbReference type="ARBA" id="ARBA00023136"/>
    </source>
</evidence>
<keyword evidence="8" id="KW-1185">Reference proteome</keyword>
<dbReference type="PANTHER" id="PTHR30606:SF9">
    <property type="entry name" value="LIPID A BIOSYNTHESIS LAUROYLTRANSFERASE"/>
    <property type="match status" value="1"/>
</dbReference>
<keyword evidence="3" id="KW-0997">Cell inner membrane</keyword>
<reference evidence="7 8" key="1">
    <citation type="submission" date="2021-12" db="EMBL/GenBank/DDBJ databases">
        <title>Siccirubricoccus leaddurans sp. nov., a high concentration Zn2+ tolerance bacterium.</title>
        <authorList>
            <person name="Cao Y."/>
        </authorList>
    </citation>
    <scope>NUCLEOTIDE SEQUENCE [LARGE SCALE GENOMIC DNA]</scope>
    <source>
        <strain evidence="7 8">KC 17139</strain>
    </source>
</reference>
<dbReference type="RefSeq" id="WP_252951915.1">
    <property type="nucleotide sequence ID" value="NZ_JAFIRR010000023.1"/>
</dbReference>